<dbReference type="PANTHER" id="PTHR10169:SF38">
    <property type="entry name" value="DNA TOPOISOMERASE 2"/>
    <property type="match status" value="1"/>
</dbReference>
<protein>
    <recommendedName>
        <fullName evidence="7">DNA topoisomerase 2</fullName>
        <ecNumber evidence="6">5.6.2.2</ecNumber>
    </recommendedName>
    <alternativeName>
        <fullName evidence="15">DNA topoisomerase II</fullName>
    </alternativeName>
</protein>
<evidence type="ECO:0000256" key="11">
    <source>
        <dbReference type="ARBA" id="ARBA00022842"/>
    </source>
</evidence>
<evidence type="ECO:0000256" key="9">
    <source>
        <dbReference type="ARBA" id="ARBA00022741"/>
    </source>
</evidence>
<evidence type="ECO:0000256" key="8">
    <source>
        <dbReference type="ARBA" id="ARBA00022723"/>
    </source>
</evidence>
<dbReference type="Gene3D" id="3.40.50.670">
    <property type="match status" value="1"/>
</dbReference>
<dbReference type="Gene3D" id="3.30.1360.40">
    <property type="match status" value="1"/>
</dbReference>
<evidence type="ECO:0000256" key="7">
    <source>
        <dbReference type="ARBA" id="ARBA00019635"/>
    </source>
</evidence>
<keyword evidence="9" id="KW-0547">Nucleotide-binding</keyword>
<evidence type="ECO:0000256" key="6">
    <source>
        <dbReference type="ARBA" id="ARBA00012895"/>
    </source>
</evidence>
<dbReference type="GO" id="GO:0003677">
    <property type="term" value="F:DNA binding"/>
    <property type="evidence" value="ECO:0007669"/>
    <property type="project" value="UniProtKB-UniRule"/>
</dbReference>
<dbReference type="Gene3D" id="1.10.268.10">
    <property type="entry name" value="Topoisomerase, domain 3"/>
    <property type="match status" value="1"/>
</dbReference>
<dbReference type="Gene3D" id="3.30.230.10">
    <property type="match status" value="1"/>
</dbReference>
<accession>A0A1X9VNR0</accession>
<dbReference type="SMART" id="SM00387">
    <property type="entry name" value="HATPase_c"/>
    <property type="match status" value="1"/>
</dbReference>
<dbReference type="PROSITE" id="PS52040">
    <property type="entry name" value="TOPO_IIA"/>
    <property type="match status" value="1"/>
</dbReference>
<dbReference type="PRINTS" id="PR01158">
    <property type="entry name" value="TOPISMRASEII"/>
</dbReference>
<reference evidence="18" key="1">
    <citation type="journal article" date="2017" name="ISME J.">
        <title>Genomic exploration of individual giant ocean viruses.</title>
        <authorList>
            <person name="Wilson W.H."/>
            <person name="Gilg I.C."/>
            <person name="Moniruzzaman M."/>
            <person name="Field E.K."/>
            <person name="Koren S."/>
            <person name="LeCleir G.R."/>
            <person name="Martinez Martinez J."/>
            <person name="Poulton N.J."/>
            <person name="Swan B.K."/>
            <person name="Stepanauskas R."/>
            <person name="Wilhelm S.W."/>
        </authorList>
    </citation>
    <scope>NUCLEOTIDE SEQUENCE</scope>
</reference>
<keyword evidence="14 16" id="KW-0413">Isomerase</keyword>
<dbReference type="Pfam" id="PF02518">
    <property type="entry name" value="HATPase_c"/>
    <property type="match status" value="1"/>
</dbReference>
<comment type="catalytic activity">
    <reaction evidence="1 16">
        <text>ATP-dependent breakage, passage and rejoining of double-stranded DNA.</text>
        <dbReference type="EC" id="5.6.2.2"/>
    </reaction>
</comment>
<dbReference type="EC" id="5.6.2.2" evidence="6"/>
<keyword evidence="10" id="KW-0067">ATP-binding</keyword>
<dbReference type="SUPFAM" id="SSF56719">
    <property type="entry name" value="Type II DNA topoisomerase"/>
    <property type="match status" value="1"/>
</dbReference>
<dbReference type="InterPro" id="IPR013758">
    <property type="entry name" value="Topo_IIA_A/C_ab"/>
</dbReference>
<dbReference type="InterPro" id="IPR013757">
    <property type="entry name" value="Topo_IIA_A_a_sf"/>
</dbReference>
<dbReference type="Gene3D" id="3.90.199.10">
    <property type="entry name" value="Topoisomerase II, domain 5"/>
    <property type="match status" value="1"/>
</dbReference>
<comment type="cofactor">
    <cofactor evidence="3">
        <name>Mn(2+)</name>
        <dbReference type="ChEBI" id="CHEBI:29035"/>
    </cofactor>
</comment>
<dbReference type="InterPro" id="IPR001154">
    <property type="entry name" value="TopoII_euk"/>
</dbReference>
<dbReference type="Pfam" id="PF16898">
    <property type="entry name" value="TOPRIM_C"/>
    <property type="match status" value="1"/>
</dbReference>
<organism evidence="18">
    <name type="scientific">Mimivirus AB-566-O17</name>
    <dbReference type="NCBI Taxonomy" id="1988039"/>
    <lineage>
        <taxon>Viruses</taxon>
        <taxon>Varidnaviria</taxon>
        <taxon>Bamfordvirae</taxon>
        <taxon>Nucleocytoviricota</taxon>
        <taxon>Megaviricetes</taxon>
        <taxon>Imitervirales</taxon>
        <taxon>Mimiviridae</taxon>
        <taxon>Megamimivirinae</taxon>
        <taxon>Mimivirus</taxon>
    </lineage>
</organism>
<dbReference type="InterPro" id="IPR050634">
    <property type="entry name" value="DNA_Topoisomerase_II"/>
</dbReference>
<proteinExistence type="inferred from homology"/>
<dbReference type="PRINTS" id="PR00418">
    <property type="entry name" value="TPI2FAMILY"/>
</dbReference>
<dbReference type="FunFam" id="3.90.199.10:FF:000002">
    <property type="entry name" value="DNA topoisomerase 2"/>
    <property type="match status" value="1"/>
</dbReference>
<name>A0A1X9VNR0_9VIRU</name>
<dbReference type="Pfam" id="PF00204">
    <property type="entry name" value="DNA_gyraseB"/>
    <property type="match status" value="1"/>
</dbReference>
<dbReference type="InterPro" id="IPR020568">
    <property type="entry name" value="Ribosomal_Su5_D2-typ_SF"/>
</dbReference>
<dbReference type="InterPro" id="IPR013760">
    <property type="entry name" value="Topo_IIA-like_dom_sf"/>
</dbReference>
<dbReference type="InterPro" id="IPR001241">
    <property type="entry name" value="Topo_IIA"/>
</dbReference>
<dbReference type="GO" id="GO:0006265">
    <property type="term" value="P:DNA topological change"/>
    <property type="evidence" value="ECO:0007669"/>
    <property type="project" value="UniProtKB-UniRule"/>
</dbReference>
<dbReference type="SMART" id="SM00433">
    <property type="entry name" value="TOP2c"/>
    <property type="match status" value="1"/>
</dbReference>
<dbReference type="InterPro" id="IPR013506">
    <property type="entry name" value="Topo_IIA_bsu_dom2"/>
</dbReference>
<comment type="similarity">
    <text evidence="5">Belongs to the type II topoisomerase family.</text>
</comment>
<evidence type="ECO:0000256" key="13">
    <source>
        <dbReference type="ARBA" id="ARBA00023125"/>
    </source>
</evidence>
<evidence type="ECO:0000256" key="14">
    <source>
        <dbReference type="ARBA" id="ARBA00023235"/>
    </source>
</evidence>
<dbReference type="GO" id="GO:0003918">
    <property type="term" value="F:DNA topoisomerase type II (double strand cut, ATP-hydrolyzing) activity"/>
    <property type="evidence" value="ECO:0007669"/>
    <property type="project" value="UniProtKB-EC"/>
</dbReference>
<evidence type="ECO:0000256" key="1">
    <source>
        <dbReference type="ARBA" id="ARBA00000185"/>
    </source>
</evidence>
<evidence type="ECO:0000256" key="16">
    <source>
        <dbReference type="PROSITE-ProRule" id="PRU01384"/>
    </source>
</evidence>
<dbReference type="InterPro" id="IPR003594">
    <property type="entry name" value="HATPase_dom"/>
</dbReference>
<dbReference type="PANTHER" id="PTHR10169">
    <property type="entry name" value="DNA TOPOISOMERASE/GYRASE"/>
    <property type="match status" value="1"/>
</dbReference>
<evidence type="ECO:0000259" key="17">
    <source>
        <dbReference type="PROSITE" id="PS52040"/>
    </source>
</evidence>
<evidence type="ECO:0000256" key="10">
    <source>
        <dbReference type="ARBA" id="ARBA00022840"/>
    </source>
</evidence>
<evidence type="ECO:0000256" key="15">
    <source>
        <dbReference type="ARBA" id="ARBA00031138"/>
    </source>
</evidence>
<dbReference type="GO" id="GO:0000819">
    <property type="term" value="P:sister chromatid segregation"/>
    <property type="evidence" value="ECO:0007669"/>
    <property type="project" value="TreeGrafter"/>
</dbReference>
<evidence type="ECO:0000256" key="5">
    <source>
        <dbReference type="ARBA" id="ARBA00011080"/>
    </source>
</evidence>
<evidence type="ECO:0000313" key="18">
    <source>
        <dbReference type="EMBL" id="ARR74961.1"/>
    </source>
</evidence>
<dbReference type="Gene3D" id="3.30.565.10">
    <property type="entry name" value="Histidine kinase-like ATPase, C-terminal domain"/>
    <property type="match status" value="1"/>
</dbReference>
<dbReference type="InterPro" id="IPR002205">
    <property type="entry name" value="Topo_IIA_dom_A"/>
</dbReference>
<evidence type="ECO:0000256" key="4">
    <source>
        <dbReference type="ARBA" id="ARBA00001946"/>
    </source>
</evidence>
<dbReference type="SUPFAM" id="SSF55874">
    <property type="entry name" value="ATPase domain of HSP90 chaperone/DNA topoisomerase II/histidine kinase"/>
    <property type="match status" value="1"/>
</dbReference>
<dbReference type="InterPro" id="IPR013759">
    <property type="entry name" value="Topo_IIA_B_C"/>
</dbReference>
<dbReference type="SMART" id="SM00434">
    <property type="entry name" value="TOP4c"/>
    <property type="match status" value="1"/>
</dbReference>
<dbReference type="Pfam" id="PF00521">
    <property type="entry name" value="DNA_topoisoIV"/>
    <property type="match status" value="1"/>
</dbReference>
<dbReference type="InterPro" id="IPR036890">
    <property type="entry name" value="HATPase_C_sf"/>
</dbReference>
<comment type="cofactor">
    <cofactor evidence="2">
        <name>Ca(2+)</name>
        <dbReference type="ChEBI" id="CHEBI:29108"/>
    </cofactor>
</comment>
<keyword evidence="13 16" id="KW-0238">DNA-binding</keyword>
<feature type="domain" description="Topo IIA-type catalytic" evidence="17">
    <location>
        <begin position="679"/>
        <end position="1115"/>
    </location>
</feature>
<evidence type="ECO:0000256" key="2">
    <source>
        <dbReference type="ARBA" id="ARBA00001913"/>
    </source>
</evidence>
<dbReference type="Gene3D" id="3.30.1490.30">
    <property type="match status" value="1"/>
</dbReference>
<dbReference type="GO" id="GO:0005524">
    <property type="term" value="F:ATP binding"/>
    <property type="evidence" value="ECO:0007669"/>
    <property type="project" value="UniProtKB-KW"/>
</dbReference>
<keyword evidence="11" id="KW-0460">Magnesium</keyword>
<evidence type="ECO:0000256" key="3">
    <source>
        <dbReference type="ARBA" id="ARBA00001936"/>
    </source>
</evidence>
<gene>
    <name evidence="18" type="ORF">SAGO17_0041</name>
</gene>
<keyword evidence="12 16" id="KW-0799">Topoisomerase</keyword>
<dbReference type="GO" id="GO:0046872">
    <property type="term" value="F:metal ion binding"/>
    <property type="evidence" value="ECO:0007669"/>
    <property type="project" value="UniProtKB-KW"/>
</dbReference>
<feature type="active site" description="O-(5'-phospho-DNA)-tyrosine intermediate" evidence="16">
    <location>
        <position position="768"/>
    </location>
</feature>
<dbReference type="InterPro" id="IPR014721">
    <property type="entry name" value="Ribsml_uS5_D2-typ_fold_subgr"/>
</dbReference>
<dbReference type="InterPro" id="IPR031660">
    <property type="entry name" value="TOPRIM_C"/>
</dbReference>
<sequence>MTTIEQKYQKLTDREHILKRPDTYIGEVKKNINEVFTFNPDTNKIEKQNVEYSAGFLKMFDEILTNAIDFSLEEPTVTQIKVNIDQETGELSVFNNGPGIPIVEHAEHKIYIPEMIFGHLRTGSNYDDNKLRAGGGRNGLGGKVTNIFSSQFTIETVNDGKKYIQTFSENNSKKTKPKITKNKTSSYTKISWIPDFKRFGMKGIENDIMNLLHKRTLDSIVSTPKNVGLFFNGQKITGKSLKEYVKYYFDDLGKVFYETQTFTKRSKNSQVDLVWELAVVENPEYESVSFVNGICTTLGGTHTNYITHKLVSKLKIAIETKLKKDIKPAVIKERLMVFLRATIVNPTFKSQTKEELSTPLKDDNLFFEISDTLVKKIMNGTEILESIKDYTLAKETVELKKKTDGSKKKRVFIPKLEDANLAGTQQSHKCSLLLTEGDSGKTFAMRARPNPEYYGIFPLRGKLINIRDASVKQLLENEELNNLKQILGLEQGKVYTDTKQLRYGHVCLLTDSDVDGTHIRSLFVNILHYWWPSLLKLDFVSYLRTPIVKIKVGNQSKEFFTEQDFESWQRINKRPFKSHYYKGLGTSTKDDAKNIQKRFTDLSLGYKLKDSGCDDAIKLAFEKDNKKGQLVKWSDQRKEWLKKYDRNIFIDSKSHNISYKDLINKELVHFSVYDNVRSIPNITDGLKPSQRKIIHYLLKKNPDLIKVAQLAGYVSAETAYHHGEVSLQQAIICLAQDFVGSNNMNILTPEGNMGSRLGGGKDAASPRYIFTCLSNNGKTLFDKRDSDILKYLTDDNKQIEPEYFVPILPTVLVNGCEGIGTGYSTFIPSFNPKDIIQNLKALLVADSNETEPEIKRLVPWYKNFKGTVTADPIKPGVYTVQGLYSFINKTTIKITELPVGVWITDYIEFLKSLCDGYKTAKNEPNKNLKHTLCGLLKDVQNRTRDENNDIEIIVEFFNADDTEHIIKDLKLSKNVQTNNMHLFDSDFVIQKYNTPEDILLEYYDTRIEMYQTRKEYIITVLQDKIQVLDNKIRFINGYLDNTIKIARVQEEDIITQLDTMKFLKINNTFEYLLTLPIRTLSKTKIDKLTHELATHKKDLGIISKKSKYTLWLDDLEQLEIE</sequence>
<dbReference type="FunFam" id="3.40.50.670:FF:000001">
    <property type="entry name" value="DNA topoisomerase 2"/>
    <property type="match status" value="1"/>
</dbReference>
<keyword evidence="8" id="KW-0479">Metal-binding</keyword>
<dbReference type="SUPFAM" id="SSF54211">
    <property type="entry name" value="Ribosomal protein S5 domain 2-like"/>
    <property type="match status" value="1"/>
</dbReference>
<comment type="cofactor">
    <cofactor evidence="4">
        <name>Mg(2+)</name>
        <dbReference type="ChEBI" id="CHEBI:18420"/>
    </cofactor>
</comment>
<evidence type="ECO:0000256" key="12">
    <source>
        <dbReference type="ARBA" id="ARBA00023029"/>
    </source>
</evidence>
<dbReference type="EMBL" id="KY565519">
    <property type="protein sequence ID" value="ARR74961.1"/>
    <property type="molecule type" value="Genomic_DNA"/>
</dbReference>